<feature type="transmembrane region" description="Helical" evidence="1">
    <location>
        <begin position="47"/>
        <end position="65"/>
    </location>
</feature>
<sequence length="103" mass="11078">MSNSVWKKLTIITGILAVGISVGSIFILGENTPEGFMVVDADRSTLLALDIVTGLLGFVFVLGMMRSIMGNKLNMKTVISTILIIIVIIIFLEISHSLRGVGE</sequence>
<accession>A0A7C8GQF1</accession>
<dbReference type="EMBL" id="WEID01000131">
    <property type="protein sequence ID" value="KAB8125665.1"/>
    <property type="molecule type" value="Genomic_DNA"/>
</dbReference>
<dbReference type="Proteomes" id="UP000480246">
    <property type="component" value="Unassembled WGS sequence"/>
</dbReference>
<proteinExistence type="predicted"/>
<evidence type="ECO:0000313" key="3">
    <source>
        <dbReference type="Proteomes" id="UP000480246"/>
    </source>
</evidence>
<feature type="transmembrane region" description="Helical" evidence="1">
    <location>
        <begin position="77"/>
        <end position="98"/>
    </location>
</feature>
<organism evidence="2 3">
    <name type="scientific">Gracilibacillus oryzae</name>
    <dbReference type="NCBI Taxonomy" id="1672701"/>
    <lineage>
        <taxon>Bacteria</taxon>
        <taxon>Bacillati</taxon>
        <taxon>Bacillota</taxon>
        <taxon>Bacilli</taxon>
        <taxon>Bacillales</taxon>
        <taxon>Bacillaceae</taxon>
        <taxon>Gracilibacillus</taxon>
    </lineage>
</organism>
<comment type="caution">
    <text evidence="2">The sequence shown here is derived from an EMBL/GenBank/DDBJ whole genome shotgun (WGS) entry which is preliminary data.</text>
</comment>
<protein>
    <submittedName>
        <fullName evidence="2">Uncharacterized protein</fullName>
    </submittedName>
</protein>
<gene>
    <name evidence="2" type="ORF">F9U64_22020</name>
</gene>
<keyword evidence="1" id="KW-1133">Transmembrane helix</keyword>
<keyword evidence="3" id="KW-1185">Reference proteome</keyword>
<evidence type="ECO:0000313" key="2">
    <source>
        <dbReference type="EMBL" id="KAB8125665.1"/>
    </source>
</evidence>
<keyword evidence="1" id="KW-0472">Membrane</keyword>
<feature type="transmembrane region" description="Helical" evidence="1">
    <location>
        <begin position="9"/>
        <end position="27"/>
    </location>
</feature>
<reference evidence="2 3" key="1">
    <citation type="submission" date="2019-10" db="EMBL/GenBank/DDBJ databases">
        <title>Gracilibacillus sp. nov. isolated from rice seeds.</title>
        <authorList>
            <person name="He S."/>
        </authorList>
    </citation>
    <scope>NUCLEOTIDE SEQUENCE [LARGE SCALE GENOMIC DNA]</scope>
    <source>
        <strain evidence="2 3">TD8</strain>
    </source>
</reference>
<name>A0A7C8GQF1_9BACI</name>
<dbReference type="AlphaFoldDB" id="A0A7C8GQF1"/>
<evidence type="ECO:0000256" key="1">
    <source>
        <dbReference type="SAM" id="Phobius"/>
    </source>
</evidence>
<keyword evidence="1" id="KW-0812">Transmembrane</keyword>
<dbReference type="RefSeq" id="WP_153407033.1">
    <property type="nucleotide sequence ID" value="NZ_ML762461.1"/>
</dbReference>